<gene>
    <name evidence="7" type="ORF">KIN20_017512</name>
</gene>
<evidence type="ECO:0000256" key="1">
    <source>
        <dbReference type="ARBA" id="ARBA00010394"/>
    </source>
</evidence>
<comment type="similarity">
    <text evidence="1">Belongs to the importin alpha family.</text>
</comment>
<dbReference type="PROSITE" id="PS51214">
    <property type="entry name" value="IBB"/>
    <property type="match status" value="1"/>
</dbReference>
<dbReference type="Pfam" id="PF00514">
    <property type="entry name" value="Arm"/>
    <property type="match status" value="2"/>
</dbReference>
<evidence type="ECO:0000313" key="8">
    <source>
        <dbReference type="Proteomes" id="UP001196413"/>
    </source>
</evidence>
<dbReference type="Proteomes" id="UP001196413">
    <property type="component" value="Unassembled WGS sequence"/>
</dbReference>
<feature type="region of interest" description="Disordered" evidence="5">
    <location>
        <begin position="1"/>
        <end position="41"/>
    </location>
</feature>
<accession>A0AAD5MIN2</accession>
<keyword evidence="3" id="KW-0653">Protein transport</keyword>
<dbReference type="SMART" id="SM00185">
    <property type="entry name" value="ARM"/>
    <property type="match status" value="2"/>
</dbReference>
<reference evidence="7" key="1">
    <citation type="submission" date="2021-06" db="EMBL/GenBank/DDBJ databases">
        <title>Parelaphostrongylus tenuis whole genome reference sequence.</title>
        <authorList>
            <person name="Garwood T.J."/>
            <person name="Larsen P.A."/>
            <person name="Fountain-Jones N.M."/>
            <person name="Garbe J.R."/>
            <person name="Macchietto M.G."/>
            <person name="Kania S.A."/>
            <person name="Gerhold R.W."/>
            <person name="Richards J.E."/>
            <person name="Wolf T.M."/>
        </authorList>
    </citation>
    <scope>NUCLEOTIDE SEQUENCE</scope>
    <source>
        <strain evidence="7">MNPRO001-30</strain>
        <tissue evidence="7">Meninges</tissue>
    </source>
</reference>
<dbReference type="Pfam" id="PF01749">
    <property type="entry name" value="IBB"/>
    <property type="match status" value="1"/>
</dbReference>
<comment type="caution">
    <text evidence="7">The sequence shown here is derived from an EMBL/GenBank/DDBJ whole genome shotgun (WGS) entry which is preliminary data.</text>
</comment>
<dbReference type="Gene3D" id="1.25.10.10">
    <property type="entry name" value="Leucine-rich Repeat Variant"/>
    <property type="match status" value="1"/>
</dbReference>
<dbReference type="GO" id="GO:0061608">
    <property type="term" value="F:nuclear import signal receptor activity"/>
    <property type="evidence" value="ECO:0007669"/>
    <property type="project" value="InterPro"/>
</dbReference>
<dbReference type="GO" id="GO:0006606">
    <property type="term" value="P:protein import into nucleus"/>
    <property type="evidence" value="ECO:0007669"/>
    <property type="project" value="InterPro"/>
</dbReference>
<organism evidence="7 8">
    <name type="scientific">Parelaphostrongylus tenuis</name>
    <name type="common">Meningeal worm</name>
    <dbReference type="NCBI Taxonomy" id="148309"/>
    <lineage>
        <taxon>Eukaryota</taxon>
        <taxon>Metazoa</taxon>
        <taxon>Ecdysozoa</taxon>
        <taxon>Nematoda</taxon>
        <taxon>Chromadorea</taxon>
        <taxon>Rhabditida</taxon>
        <taxon>Rhabditina</taxon>
        <taxon>Rhabditomorpha</taxon>
        <taxon>Strongyloidea</taxon>
        <taxon>Metastrongylidae</taxon>
        <taxon>Parelaphostrongylus</taxon>
    </lineage>
</organism>
<name>A0AAD5MIN2_PARTN</name>
<feature type="compositionally biased region" description="Basic and acidic residues" evidence="5">
    <location>
        <begin position="1"/>
        <end position="22"/>
    </location>
</feature>
<dbReference type="InterPro" id="IPR011989">
    <property type="entry name" value="ARM-like"/>
</dbReference>
<dbReference type="PANTHER" id="PTHR23316">
    <property type="entry name" value="IMPORTIN ALPHA"/>
    <property type="match status" value="1"/>
</dbReference>
<dbReference type="InterPro" id="IPR036975">
    <property type="entry name" value="Importin-a_IBB_sf"/>
</dbReference>
<protein>
    <recommendedName>
        <fullName evidence="6">IBB domain-containing protein</fullName>
    </recommendedName>
</protein>
<evidence type="ECO:0000259" key="6">
    <source>
        <dbReference type="PROSITE" id="PS51214"/>
    </source>
</evidence>
<evidence type="ECO:0000256" key="4">
    <source>
        <dbReference type="PROSITE-ProRule" id="PRU00561"/>
    </source>
</evidence>
<dbReference type="SUPFAM" id="SSF48371">
    <property type="entry name" value="ARM repeat"/>
    <property type="match status" value="1"/>
</dbReference>
<dbReference type="Gene3D" id="1.20.5.690">
    <property type="entry name" value="Importin-alpha, importin-beta-binding domain"/>
    <property type="match status" value="1"/>
</dbReference>
<evidence type="ECO:0000256" key="3">
    <source>
        <dbReference type="ARBA" id="ARBA00022927"/>
    </source>
</evidence>
<evidence type="ECO:0000313" key="7">
    <source>
        <dbReference type="EMBL" id="KAJ1358940.1"/>
    </source>
</evidence>
<evidence type="ECO:0000256" key="5">
    <source>
        <dbReference type="SAM" id="MobiDB-lite"/>
    </source>
</evidence>
<feature type="compositionally biased region" description="Basic and acidic residues" evidence="5">
    <location>
        <begin position="29"/>
        <end position="41"/>
    </location>
</feature>
<keyword evidence="8" id="KW-1185">Reference proteome</keyword>
<dbReference type="InterPro" id="IPR002652">
    <property type="entry name" value="Importin-a_IBB"/>
</dbReference>
<dbReference type="AlphaFoldDB" id="A0AAD5MIN2"/>
<feature type="domain" description="IBB" evidence="6">
    <location>
        <begin position="5"/>
        <end position="67"/>
    </location>
</feature>
<keyword evidence="2 4" id="KW-0813">Transport</keyword>
<evidence type="ECO:0000256" key="2">
    <source>
        <dbReference type="ARBA" id="ARBA00022448"/>
    </source>
</evidence>
<sequence>MALRPSHDDNVPKLDTTEEAHLKLYKNNAKHEDMRRRRNETTVEIRKQKGAELLMKRRKQLNDENEDGELSDIEDIELPSRCQWPANEETVNVLNNNLTIKQARTYFEALRRRLSRSRNPPIAEVIKSGLIGVLVQALSVEDDKVRFGAAWALTYIVSGTHVQTLAIVKAGATLPLIRLTQSPNPILSRQALWAVANIAGDSPQLRDHII</sequence>
<dbReference type="EMBL" id="JAHQIW010003518">
    <property type="protein sequence ID" value="KAJ1358940.1"/>
    <property type="molecule type" value="Genomic_DNA"/>
</dbReference>
<proteinExistence type="inferred from homology"/>
<dbReference type="InterPro" id="IPR016024">
    <property type="entry name" value="ARM-type_fold"/>
</dbReference>
<dbReference type="InterPro" id="IPR000225">
    <property type="entry name" value="Armadillo"/>
</dbReference>
<feature type="non-terminal residue" evidence="7">
    <location>
        <position position="1"/>
    </location>
</feature>